<evidence type="ECO:0000313" key="6">
    <source>
        <dbReference type="EMBL" id="MBM6699537.1"/>
    </source>
</evidence>
<comment type="caution">
    <text evidence="6">The sequence shown here is derived from an EMBL/GenBank/DDBJ whole genome shotgun (WGS) entry which is preliminary data.</text>
</comment>
<protein>
    <submittedName>
        <fullName evidence="6">Beta-mannosidase</fullName>
    </submittedName>
</protein>
<evidence type="ECO:0000313" key="7">
    <source>
        <dbReference type="Proteomes" id="UP000718821"/>
    </source>
</evidence>
<dbReference type="GO" id="GO:0006080">
    <property type="term" value="P:substituted mannan metabolic process"/>
    <property type="evidence" value="ECO:0007669"/>
    <property type="project" value="InterPro"/>
</dbReference>
<accession>A0A938WZK9</accession>
<dbReference type="SUPFAM" id="SSF51445">
    <property type="entry name" value="(Trans)glycosidases"/>
    <property type="match status" value="1"/>
</dbReference>
<reference evidence="6" key="1">
    <citation type="submission" date="2020-08" db="EMBL/GenBank/DDBJ databases">
        <authorList>
            <person name="Cejkova D."/>
            <person name="Kubasova T."/>
            <person name="Jahodarova E."/>
            <person name="Rychlik I."/>
        </authorList>
    </citation>
    <scope>NUCLEOTIDE SEQUENCE</scope>
    <source>
        <strain evidence="6">An836</strain>
    </source>
</reference>
<dbReference type="Pfam" id="PF02156">
    <property type="entry name" value="Glyco_hydro_26"/>
    <property type="match status" value="1"/>
</dbReference>
<dbReference type="InterPro" id="IPR000805">
    <property type="entry name" value="Glyco_hydro_26"/>
</dbReference>
<dbReference type="PROSITE" id="PS51764">
    <property type="entry name" value="GH26"/>
    <property type="match status" value="1"/>
</dbReference>
<keyword evidence="3 4" id="KW-0326">Glycosidase</keyword>
<dbReference type="PRINTS" id="PR00739">
    <property type="entry name" value="GLHYDRLASE26"/>
</dbReference>
<sequence length="390" mass="43132">MQDAITFADPHLCAAGRALAARLRRAEGRYAMFGHQEDEQIRRSPGTDSDVCEATGTYPAVFGFDLGGIEAPAASGRDAAHFDRMRAWIRRDHERGGIVTISWHSRNPITGGGYGENLHPGSVAVVLPGGDRHGTWCGWLDTVAGFLRSLTDSQGNAIPVVFRPFHEHNGDWFWWCIGGQDDDPAEAAAAQRDGHTGQFGPDADATDDQFAALWRFTVAYLRDRCEVHNVLYAISPDRSRIRADRQAFAADYLRGYPGDDVVDVFGLDDYIDIGRDDNPGTPEEVFAGFVLSLEELAKVARAHGKPAAMTEIGTPNAMAGVPEHPWTRFLDRGAAASDLTRRVLWYLTWTNSWHGEPNIYGTPLSTDPTGPDFLRFARQGYVRFLDRVER</sequence>
<feature type="active site" description="Nucleophile" evidence="4">
    <location>
        <position position="311"/>
    </location>
</feature>
<keyword evidence="2 4" id="KW-0378">Hydrolase</keyword>
<dbReference type="PANTHER" id="PTHR40079">
    <property type="entry name" value="MANNAN ENDO-1,4-BETA-MANNOSIDASE E-RELATED"/>
    <property type="match status" value="1"/>
</dbReference>
<dbReference type="GO" id="GO:0016985">
    <property type="term" value="F:mannan endo-1,4-beta-mannosidase activity"/>
    <property type="evidence" value="ECO:0007669"/>
    <property type="project" value="InterPro"/>
</dbReference>
<feature type="domain" description="GH26" evidence="5">
    <location>
        <begin position="14"/>
        <end position="386"/>
    </location>
</feature>
<dbReference type="InterPro" id="IPR022790">
    <property type="entry name" value="GH26_dom"/>
</dbReference>
<dbReference type="EMBL" id="JACLYU010000005">
    <property type="protein sequence ID" value="MBM6699537.1"/>
    <property type="molecule type" value="Genomic_DNA"/>
</dbReference>
<keyword evidence="7" id="KW-1185">Reference proteome</keyword>
<evidence type="ECO:0000256" key="1">
    <source>
        <dbReference type="ARBA" id="ARBA00007754"/>
    </source>
</evidence>
<dbReference type="RefSeq" id="WP_204468365.1">
    <property type="nucleotide sequence ID" value="NZ_JACLYU010000005.1"/>
</dbReference>
<dbReference type="Proteomes" id="UP000718821">
    <property type="component" value="Unassembled WGS sequence"/>
</dbReference>
<feature type="active site" description="Proton donor" evidence="4">
    <location>
        <position position="167"/>
    </location>
</feature>
<gene>
    <name evidence="6" type="ORF">H7U32_04230</name>
</gene>
<dbReference type="AlphaFoldDB" id="A0A938WZK9"/>
<dbReference type="InterPro" id="IPR017853">
    <property type="entry name" value="GH"/>
</dbReference>
<organism evidence="6 7">
    <name type="scientific">Bifidobacterium pullorum subsp. saeculare</name>
    <dbReference type="NCBI Taxonomy" id="78257"/>
    <lineage>
        <taxon>Bacteria</taxon>
        <taxon>Bacillati</taxon>
        <taxon>Actinomycetota</taxon>
        <taxon>Actinomycetes</taxon>
        <taxon>Bifidobacteriales</taxon>
        <taxon>Bifidobacteriaceae</taxon>
        <taxon>Bifidobacterium</taxon>
    </lineage>
</organism>
<reference evidence="6" key="2">
    <citation type="journal article" date="2021" name="Sci. Rep.">
        <title>The distribution of antibiotic resistance genes in chicken gut microbiota commensals.</title>
        <authorList>
            <person name="Juricova H."/>
            <person name="Matiasovicova J."/>
            <person name="Kubasova T."/>
            <person name="Cejkova D."/>
            <person name="Rychlik I."/>
        </authorList>
    </citation>
    <scope>NUCLEOTIDE SEQUENCE</scope>
    <source>
        <strain evidence="6">An836</strain>
    </source>
</reference>
<evidence type="ECO:0000256" key="3">
    <source>
        <dbReference type="ARBA" id="ARBA00023295"/>
    </source>
</evidence>
<evidence type="ECO:0000256" key="4">
    <source>
        <dbReference type="PROSITE-ProRule" id="PRU01100"/>
    </source>
</evidence>
<evidence type="ECO:0000256" key="2">
    <source>
        <dbReference type="ARBA" id="ARBA00022801"/>
    </source>
</evidence>
<dbReference type="Gene3D" id="3.20.20.80">
    <property type="entry name" value="Glycosidases"/>
    <property type="match status" value="1"/>
</dbReference>
<comment type="similarity">
    <text evidence="1 4">Belongs to the glycosyl hydrolase 26 family.</text>
</comment>
<dbReference type="PANTHER" id="PTHR40079:SF4">
    <property type="entry name" value="GH26 DOMAIN-CONTAINING PROTEIN-RELATED"/>
    <property type="match status" value="1"/>
</dbReference>
<name>A0A938WZK9_9BIFI</name>
<evidence type="ECO:0000259" key="5">
    <source>
        <dbReference type="PROSITE" id="PS51764"/>
    </source>
</evidence>
<proteinExistence type="inferred from homology"/>